<dbReference type="AlphaFoldDB" id="A0A0S4U6C3"/>
<reference evidence="2" key="1">
    <citation type="submission" date="2015-10" db="EMBL/GenBank/DDBJ databases">
        <authorList>
            <person name="Gilbert D.G."/>
        </authorList>
    </citation>
    <scope>NUCLEOTIDE SEQUENCE</scope>
    <source>
        <strain evidence="2">Phyl III-seqv23</strain>
    </source>
</reference>
<proteinExistence type="predicted"/>
<accession>A0A0S4U6C3</accession>
<sequence>MAGMYVSDKGLVPDGTKVEEVKDLRTTFVAWNADANVAMFDAHGQGCFQPAIAMKGKSIENDFQATLTKLLGDGSGISDKTKLAETIQLLSNKDVSVTFLDTALAGICLIAMNQTNNYVKESALKKADLADVIKHAINVASSIALAQAEVQKAMYQAKTVEGTGGDKQNKSGEEKTAAERKISGQTVAATK</sequence>
<protein>
    <submittedName>
        <fullName evidence="2">Uncharacterized protein</fullName>
    </submittedName>
</protein>
<dbReference type="EMBL" id="LN899824">
    <property type="protein sequence ID" value="CUV30427.1"/>
    <property type="molecule type" value="Genomic_DNA"/>
</dbReference>
<name>A0A0S4U6C3_RALSL</name>
<gene>
    <name evidence="2" type="ORF">PSS4_v1_290002</name>
    <name evidence="3" type="ORF">RUN1985_v1_640002</name>
</gene>
<evidence type="ECO:0000313" key="3">
    <source>
        <dbReference type="EMBL" id="CUV30427.1"/>
    </source>
</evidence>
<dbReference type="EMBL" id="LN899821">
    <property type="protein sequence ID" value="CUV17265.1"/>
    <property type="molecule type" value="Genomic_DNA"/>
</dbReference>
<feature type="compositionally biased region" description="Basic and acidic residues" evidence="1">
    <location>
        <begin position="167"/>
        <end position="182"/>
    </location>
</feature>
<evidence type="ECO:0000256" key="1">
    <source>
        <dbReference type="SAM" id="MobiDB-lite"/>
    </source>
</evidence>
<evidence type="ECO:0000313" key="2">
    <source>
        <dbReference type="EMBL" id="CUV17265.1"/>
    </source>
</evidence>
<feature type="region of interest" description="Disordered" evidence="1">
    <location>
        <begin position="161"/>
        <end position="191"/>
    </location>
</feature>
<organism evidence="2">
    <name type="scientific">Ralstonia solanacearum</name>
    <name type="common">Pseudomonas solanacearum</name>
    <dbReference type="NCBI Taxonomy" id="305"/>
    <lineage>
        <taxon>Bacteria</taxon>
        <taxon>Pseudomonadati</taxon>
        <taxon>Pseudomonadota</taxon>
        <taxon>Betaproteobacteria</taxon>
        <taxon>Burkholderiales</taxon>
        <taxon>Burkholderiaceae</taxon>
        <taxon>Ralstonia</taxon>
        <taxon>Ralstonia solanacearum species complex</taxon>
    </lineage>
</organism>